<reference evidence="4 5" key="1">
    <citation type="submission" date="2020-08" db="EMBL/GenBank/DDBJ databases">
        <title>Genomic Encyclopedia of Type Strains, Phase IV (KMG-IV): sequencing the most valuable type-strain genomes for metagenomic binning, comparative biology and taxonomic classification.</title>
        <authorList>
            <person name="Goeker M."/>
        </authorList>
    </citation>
    <scope>NUCLEOTIDE SEQUENCE [LARGE SCALE GENOMIC DNA]</scope>
    <source>
        <strain evidence="4 5">DSM 100211</strain>
    </source>
</reference>
<dbReference type="Pfam" id="PF04773">
    <property type="entry name" value="FecR"/>
    <property type="match status" value="1"/>
</dbReference>
<dbReference type="AlphaFoldDB" id="A0A7W6GLC0"/>
<feature type="compositionally biased region" description="Basic and acidic residues" evidence="1">
    <location>
        <begin position="229"/>
        <end position="241"/>
    </location>
</feature>
<accession>A0A7W6GLC0</accession>
<organism evidence="4 5">
    <name type="scientific">Mycoplana azooxidifex</name>
    <dbReference type="NCBI Taxonomy" id="1636188"/>
    <lineage>
        <taxon>Bacteria</taxon>
        <taxon>Pseudomonadati</taxon>
        <taxon>Pseudomonadota</taxon>
        <taxon>Alphaproteobacteria</taxon>
        <taxon>Hyphomicrobiales</taxon>
        <taxon>Rhizobiaceae</taxon>
        <taxon>Mycoplana</taxon>
    </lineage>
</organism>
<dbReference type="RefSeq" id="WP_343059531.1">
    <property type="nucleotide sequence ID" value="NZ_JACIEE010000009.1"/>
</dbReference>
<dbReference type="EMBL" id="JACIEE010000009">
    <property type="protein sequence ID" value="MBB3979083.1"/>
    <property type="molecule type" value="Genomic_DNA"/>
</dbReference>
<dbReference type="InterPro" id="IPR006860">
    <property type="entry name" value="FecR"/>
</dbReference>
<feature type="signal peptide" evidence="2">
    <location>
        <begin position="1"/>
        <end position="22"/>
    </location>
</feature>
<gene>
    <name evidence="4" type="ORF">GGQ64_004319</name>
</gene>
<evidence type="ECO:0000313" key="4">
    <source>
        <dbReference type="EMBL" id="MBB3979083.1"/>
    </source>
</evidence>
<sequence length="343" mass="37763">MSKLQRVAIALAGSAMLCCAHAAPAAEVIGQASHIRTSVTGDGQEMVTRDPVHRDERIRTSRSGLGQFVFRDGTKLAVGWGSSVVIDRFVFDGGNSLKKLTLNTAKGTFRWVSGRSKSTAYEIVTPAGTIGVRGTAFDFYVAADGTTAMVLLNGSASFCGSGGCRQMVRRCDCVVATPNGGMTDVRRVDRSVLRRLGNARALPFLSGHQQLAGGFQDGACSLEASMQPRQERLERPPRRPEPAPPPEKRRKVERPSWDRPDRETRGRDKPDFDTPGRVKPDRDRPGFDRPDRDRPDRDRPTRETSDRDRPGRDRPDRDRPDRDGGGPDTPGRDSPGRDRPDFD</sequence>
<feature type="chain" id="PRO_5030959431" description="FecR protein domain-containing protein" evidence="2">
    <location>
        <begin position="23"/>
        <end position="343"/>
    </location>
</feature>
<feature type="region of interest" description="Disordered" evidence="1">
    <location>
        <begin position="227"/>
        <end position="343"/>
    </location>
</feature>
<evidence type="ECO:0000259" key="3">
    <source>
        <dbReference type="Pfam" id="PF04773"/>
    </source>
</evidence>
<feature type="domain" description="FecR protein" evidence="3">
    <location>
        <begin position="57"/>
        <end position="156"/>
    </location>
</feature>
<protein>
    <recommendedName>
        <fullName evidence="3">FecR protein domain-containing protein</fullName>
    </recommendedName>
</protein>
<keyword evidence="5" id="KW-1185">Reference proteome</keyword>
<keyword evidence="2" id="KW-0732">Signal</keyword>
<dbReference type="Proteomes" id="UP000574761">
    <property type="component" value="Unassembled WGS sequence"/>
</dbReference>
<comment type="caution">
    <text evidence="4">The sequence shown here is derived from an EMBL/GenBank/DDBJ whole genome shotgun (WGS) entry which is preliminary data.</text>
</comment>
<name>A0A7W6GLC0_9HYPH</name>
<proteinExistence type="predicted"/>
<evidence type="ECO:0000256" key="2">
    <source>
        <dbReference type="SAM" id="SignalP"/>
    </source>
</evidence>
<evidence type="ECO:0000313" key="5">
    <source>
        <dbReference type="Proteomes" id="UP000574761"/>
    </source>
</evidence>
<feature type="compositionally biased region" description="Basic and acidic residues" evidence="1">
    <location>
        <begin position="253"/>
        <end position="343"/>
    </location>
</feature>
<dbReference type="Gene3D" id="2.60.120.1440">
    <property type="match status" value="1"/>
</dbReference>
<evidence type="ECO:0000256" key="1">
    <source>
        <dbReference type="SAM" id="MobiDB-lite"/>
    </source>
</evidence>